<evidence type="ECO:0000313" key="2">
    <source>
        <dbReference type="Proteomes" id="UP000821865"/>
    </source>
</evidence>
<accession>A0ACB8DXM1</accession>
<gene>
    <name evidence="1" type="ORF">HPB49_008256</name>
</gene>
<proteinExistence type="predicted"/>
<protein>
    <submittedName>
        <fullName evidence="1">Uncharacterized protein</fullName>
    </submittedName>
</protein>
<dbReference type="EMBL" id="CM023470">
    <property type="protein sequence ID" value="KAH7979113.1"/>
    <property type="molecule type" value="Genomic_DNA"/>
</dbReference>
<comment type="caution">
    <text evidence="1">The sequence shown here is derived from an EMBL/GenBank/DDBJ whole genome shotgun (WGS) entry which is preliminary data.</text>
</comment>
<organism evidence="1 2">
    <name type="scientific">Dermacentor silvarum</name>
    <name type="common">Tick</name>
    <dbReference type="NCBI Taxonomy" id="543639"/>
    <lineage>
        <taxon>Eukaryota</taxon>
        <taxon>Metazoa</taxon>
        <taxon>Ecdysozoa</taxon>
        <taxon>Arthropoda</taxon>
        <taxon>Chelicerata</taxon>
        <taxon>Arachnida</taxon>
        <taxon>Acari</taxon>
        <taxon>Parasitiformes</taxon>
        <taxon>Ixodida</taxon>
        <taxon>Ixodoidea</taxon>
        <taxon>Ixodidae</taxon>
        <taxon>Rhipicephalinae</taxon>
        <taxon>Dermacentor</taxon>
    </lineage>
</organism>
<sequence>MSRKRAVLSLGEKLRIIEEAERRHGATKASIARELKIAESSLKTILANKASILENASKFGLKRKMAKEGAHEKLEKVLVKWLLQARSSAINIDGAILKEKADLRRLAAMERSEEEKISVLDAMHMIASSWSAVSQSTIANSFRHCGFVRETASTADASTAGDSTSLMEENASTVDDDDFERLHPSTTFAEFVEADDDVAVCSELSLDDAIAEALPDADTATSDEDDAAAADAADVAVPTSFADMLRHIDGIRSYVCTRKATEDVLSDVAKLEGKLLRLGSKKVQKKLTDFF</sequence>
<dbReference type="Proteomes" id="UP000821865">
    <property type="component" value="Chromosome 1"/>
</dbReference>
<keyword evidence="2" id="KW-1185">Reference proteome</keyword>
<evidence type="ECO:0000313" key="1">
    <source>
        <dbReference type="EMBL" id="KAH7979113.1"/>
    </source>
</evidence>
<reference evidence="1" key="1">
    <citation type="submission" date="2020-05" db="EMBL/GenBank/DDBJ databases">
        <title>Large-scale comparative analyses of tick genomes elucidate their genetic diversity and vector capacities.</title>
        <authorList>
            <person name="Jia N."/>
            <person name="Wang J."/>
            <person name="Shi W."/>
            <person name="Du L."/>
            <person name="Sun Y."/>
            <person name="Zhan W."/>
            <person name="Jiang J."/>
            <person name="Wang Q."/>
            <person name="Zhang B."/>
            <person name="Ji P."/>
            <person name="Sakyi L.B."/>
            <person name="Cui X."/>
            <person name="Yuan T."/>
            <person name="Jiang B."/>
            <person name="Yang W."/>
            <person name="Lam T.T.-Y."/>
            <person name="Chang Q."/>
            <person name="Ding S."/>
            <person name="Wang X."/>
            <person name="Zhu J."/>
            <person name="Ruan X."/>
            <person name="Zhao L."/>
            <person name="Wei J."/>
            <person name="Que T."/>
            <person name="Du C."/>
            <person name="Cheng J."/>
            <person name="Dai P."/>
            <person name="Han X."/>
            <person name="Huang E."/>
            <person name="Gao Y."/>
            <person name="Liu J."/>
            <person name="Shao H."/>
            <person name="Ye R."/>
            <person name="Li L."/>
            <person name="Wei W."/>
            <person name="Wang X."/>
            <person name="Wang C."/>
            <person name="Yang T."/>
            <person name="Huo Q."/>
            <person name="Li W."/>
            <person name="Guo W."/>
            <person name="Chen H."/>
            <person name="Zhou L."/>
            <person name="Ni X."/>
            <person name="Tian J."/>
            <person name="Zhou Y."/>
            <person name="Sheng Y."/>
            <person name="Liu T."/>
            <person name="Pan Y."/>
            <person name="Xia L."/>
            <person name="Li J."/>
            <person name="Zhao F."/>
            <person name="Cao W."/>
        </authorList>
    </citation>
    <scope>NUCLEOTIDE SEQUENCE</scope>
    <source>
        <strain evidence="1">Dsil-2018</strain>
    </source>
</reference>
<name>A0ACB8DXM1_DERSI</name>